<organism evidence="1 2">
    <name type="scientific">Golovinomyces cichoracearum</name>
    <dbReference type="NCBI Taxonomy" id="62708"/>
    <lineage>
        <taxon>Eukaryota</taxon>
        <taxon>Fungi</taxon>
        <taxon>Dikarya</taxon>
        <taxon>Ascomycota</taxon>
        <taxon>Pezizomycotina</taxon>
        <taxon>Leotiomycetes</taxon>
        <taxon>Erysiphales</taxon>
        <taxon>Erysiphaceae</taxon>
        <taxon>Golovinomyces</taxon>
    </lineage>
</organism>
<name>A0A420ICM6_9PEZI</name>
<reference evidence="1 2" key="1">
    <citation type="journal article" date="2018" name="BMC Genomics">
        <title>Comparative genome analyses reveal sequence features reflecting distinct modes of host-adaptation between dicot and monocot powdery mildew.</title>
        <authorList>
            <person name="Wu Y."/>
            <person name="Ma X."/>
            <person name="Pan Z."/>
            <person name="Kale S.D."/>
            <person name="Song Y."/>
            <person name="King H."/>
            <person name="Zhang Q."/>
            <person name="Presley C."/>
            <person name="Deng X."/>
            <person name="Wei C.I."/>
            <person name="Xiao S."/>
        </authorList>
    </citation>
    <scope>NUCLEOTIDE SEQUENCE [LARGE SCALE GENOMIC DNA]</scope>
    <source>
        <strain evidence="1">UCSC1</strain>
    </source>
</reference>
<dbReference type="Proteomes" id="UP000285405">
    <property type="component" value="Unassembled WGS sequence"/>
</dbReference>
<gene>
    <name evidence="1" type="ORF">GcC1_094036</name>
</gene>
<dbReference type="AlphaFoldDB" id="A0A420ICM6"/>
<dbReference type="EMBL" id="MCBR01009495">
    <property type="protein sequence ID" value="RKF72285.1"/>
    <property type="molecule type" value="Genomic_DNA"/>
</dbReference>
<comment type="caution">
    <text evidence="1">The sequence shown here is derived from an EMBL/GenBank/DDBJ whole genome shotgun (WGS) entry which is preliminary data.</text>
</comment>
<evidence type="ECO:0000313" key="2">
    <source>
        <dbReference type="Proteomes" id="UP000285405"/>
    </source>
</evidence>
<sequence length="34" mass="3826">MSMSGGIFDWSLGSIAEFSLKKEFRLVGAKRKTF</sequence>
<evidence type="ECO:0000313" key="1">
    <source>
        <dbReference type="EMBL" id="RKF72285.1"/>
    </source>
</evidence>
<protein>
    <submittedName>
        <fullName evidence="1">Uncharacterized protein</fullName>
    </submittedName>
</protein>
<proteinExistence type="predicted"/>
<accession>A0A420ICM6</accession>